<evidence type="ECO:0000256" key="2">
    <source>
        <dbReference type="ARBA" id="ARBA00005801"/>
    </source>
</evidence>
<keyword evidence="3" id="KW-1003">Cell membrane</keyword>
<feature type="transmembrane region" description="Helical" evidence="7">
    <location>
        <begin position="92"/>
        <end position="109"/>
    </location>
</feature>
<dbReference type="Pfam" id="PF06750">
    <property type="entry name" value="A24_N_bact"/>
    <property type="match status" value="1"/>
</dbReference>
<keyword evidence="4 7" id="KW-0812">Transmembrane</keyword>
<dbReference type="Proteomes" id="UP000831947">
    <property type="component" value="Chromosome"/>
</dbReference>
<dbReference type="InterPro" id="IPR000045">
    <property type="entry name" value="Prepilin_IV_endopep_pep"/>
</dbReference>
<keyword evidence="5 7" id="KW-1133">Transmembrane helix</keyword>
<feature type="transmembrane region" description="Helical" evidence="7">
    <location>
        <begin position="169"/>
        <end position="198"/>
    </location>
</feature>
<keyword evidence="6 7" id="KW-0472">Membrane</keyword>
<evidence type="ECO:0000256" key="4">
    <source>
        <dbReference type="ARBA" id="ARBA00022692"/>
    </source>
</evidence>
<proteinExistence type="inferred from homology"/>
<comment type="subcellular location">
    <subcellularLocation>
        <location evidence="1">Cell membrane</location>
        <topology evidence="1">Multi-pass membrane protein</topology>
    </subcellularLocation>
</comment>
<feature type="domain" description="Prepilin peptidase A24 N-terminal" evidence="9">
    <location>
        <begin position="7"/>
        <end position="81"/>
    </location>
</feature>
<feature type="transmembrane region" description="Helical" evidence="7">
    <location>
        <begin position="116"/>
        <end position="134"/>
    </location>
</feature>
<dbReference type="EMBL" id="CP093365">
    <property type="protein sequence ID" value="UQS84010.1"/>
    <property type="molecule type" value="Genomic_DNA"/>
</dbReference>
<sequence>MIIFNIIFSICCASFSGLVAIRLPKKRPIITGRSYCDFCHTRLKWYHEIPIISYLFLRGRCHFCKHKINIEIFIIEIIGLIIGWKASQQTSFSPYILIILTLSVTICALTDWRNLAIWPITLIPIVTITLVLQPLTVRQWLHWLLLAIIFNSIYWLMPNKLGYGDIEVILVIALVLGIKRALLITLGATSLAMCYLVIQTSKRTVIPFIPFFLASLLIDIIFLL</sequence>
<keyword evidence="11" id="KW-1185">Reference proteome</keyword>
<evidence type="ECO:0000256" key="3">
    <source>
        <dbReference type="ARBA" id="ARBA00022475"/>
    </source>
</evidence>
<dbReference type="PANTHER" id="PTHR30487:SF0">
    <property type="entry name" value="PREPILIN LEADER PEPTIDASE_N-METHYLTRANSFERASE-RELATED"/>
    <property type="match status" value="1"/>
</dbReference>
<evidence type="ECO:0000259" key="8">
    <source>
        <dbReference type="Pfam" id="PF01478"/>
    </source>
</evidence>
<feature type="transmembrane region" description="Helical" evidence="7">
    <location>
        <begin position="6"/>
        <end position="23"/>
    </location>
</feature>
<feature type="transmembrane region" description="Helical" evidence="7">
    <location>
        <begin position="140"/>
        <end position="157"/>
    </location>
</feature>
<dbReference type="PANTHER" id="PTHR30487">
    <property type="entry name" value="TYPE 4 PREPILIN-LIKE PROTEINS LEADER PEPTIDE-PROCESSING ENZYME"/>
    <property type="match status" value="1"/>
</dbReference>
<comment type="similarity">
    <text evidence="2">Belongs to the peptidase A24 family.</text>
</comment>
<accession>A0ABY4PEF0</accession>
<evidence type="ECO:0000256" key="1">
    <source>
        <dbReference type="ARBA" id="ARBA00004651"/>
    </source>
</evidence>
<feature type="domain" description="Prepilin type IV endopeptidase peptidase" evidence="8">
    <location>
        <begin position="98"/>
        <end position="196"/>
    </location>
</feature>
<feature type="transmembrane region" description="Helical" evidence="7">
    <location>
        <begin position="204"/>
        <end position="223"/>
    </location>
</feature>
<reference evidence="10 11" key="1">
    <citation type="journal article" date="2022" name="Int. J. Syst. Evol. Microbiol.">
        <title>Apilactobacillus apisilvae sp. nov., Nicolia spurrieriana gen. nov. sp. nov., Bombilactobacillus folatiphilus sp. nov. and Bombilactobacillus thymidiniphilus sp. nov., four new lactic acid bacterial isolates from stingless bees Tetragonula carbonaria and Austroplebeia australis.</title>
        <authorList>
            <person name="Oliphant S.A."/>
            <person name="Watson-Haigh N.S."/>
            <person name="Sumby K.M."/>
            <person name="Gardner J."/>
            <person name="Groom S."/>
            <person name="Jiranek V."/>
        </authorList>
    </citation>
    <scope>NUCLEOTIDE SEQUENCE [LARGE SCALE GENOMIC DNA]</scope>
    <source>
        <strain evidence="10 11">SG4_A1</strain>
    </source>
</reference>
<evidence type="ECO:0000256" key="5">
    <source>
        <dbReference type="ARBA" id="ARBA00022989"/>
    </source>
</evidence>
<evidence type="ECO:0000259" key="9">
    <source>
        <dbReference type="Pfam" id="PF06750"/>
    </source>
</evidence>
<dbReference type="InterPro" id="IPR010627">
    <property type="entry name" value="Prepilin_pept_A24_N"/>
</dbReference>
<dbReference type="Pfam" id="PF01478">
    <property type="entry name" value="Peptidase_A24"/>
    <property type="match status" value="1"/>
</dbReference>
<evidence type="ECO:0000313" key="10">
    <source>
        <dbReference type="EMBL" id="UQS84010.1"/>
    </source>
</evidence>
<evidence type="ECO:0000256" key="6">
    <source>
        <dbReference type="ARBA" id="ARBA00023136"/>
    </source>
</evidence>
<name>A0ABY4PEF0_9LACO</name>
<organism evidence="10 11">
    <name type="scientific">Bombilactobacillus thymidiniphilus</name>
    <dbReference type="NCBI Taxonomy" id="2923363"/>
    <lineage>
        <taxon>Bacteria</taxon>
        <taxon>Bacillati</taxon>
        <taxon>Bacillota</taxon>
        <taxon>Bacilli</taxon>
        <taxon>Lactobacillales</taxon>
        <taxon>Lactobacillaceae</taxon>
        <taxon>Bombilactobacillus</taxon>
    </lineage>
</organism>
<evidence type="ECO:0000256" key="7">
    <source>
        <dbReference type="SAM" id="Phobius"/>
    </source>
</evidence>
<gene>
    <name evidence="10" type="ORF">MOO47_02130</name>
</gene>
<dbReference type="RefSeq" id="WP_249513194.1">
    <property type="nucleotide sequence ID" value="NZ_CP093365.1"/>
</dbReference>
<protein>
    <submittedName>
        <fullName evidence="10">Prepilin peptidase</fullName>
    </submittedName>
</protein>
<evidence type="ECO:0000313" key="11">
    <source>
        <dbReference type="Proteomes" id="UP000831947"/>
    </source>
</evidence>
<dbReference type="InterPro" id="IPR050882">
    <property type="entry name" value="Prepilin_peptidase/N-MTase"/>
</dbReference>